<proteinExistence type="inferred from homology"/>
<evidence type="ECO:0000256" key="2">
    <source>
        <dbReference type="ARBA" id="ARBA00022649"/>
    </source>
</evidence>
<gene>
    <name evidence="8" type="ORF">D5400_09260</name>
</gene>
<dbReference type="Pfam" id="PF07927">
    <property type="entry name" value="HicA_toxin"/>
    <property type="match status" value="1"/>
</dbReference>
<dbReference type="KEGG" id="abaw:D5400_09260"/>
<dbReference type="GO" id="GO:0003729">
    <property type="term" value="F:mRNA binding"/>
    <property type="evidence" value="ECO:0007669"/>
    <property type="project" value="InterPro"/>
</dbReference>
<reference evidence="8 9" key="1">
    <citation type="submission" date="2018-09" db="EMBL/GenBank/DDBJ databases">
        <title>Marinorhizobium profundi gen. nov., sp. nov., isolated from a deep-sea sediment sample from the New Britain Trench and proposal of Marinorhizobiaceae fam. nov. in the order Rhizobiales of the class Alphaproteobacteria.</title>
        <authorList>
            <person name="Cao J."/>
        </authorList>
    </citation>
    <scope>NUCLEOTIDE SEQUENCE [LARGE SCALE GENOMIC DNA]</scope>
    <source>
        <strain evidence="8 9">WS11</strain>
    </source>
</reference>
<comment type="similarity">
    <text evidence="1">Belongs to the HicA mRNA interferase family.</text>
</comment>
<dbReference type="Gene3D" id="3.30.920.30">
    <property type="entry name" value="Hypothetical protein"/>
    <property type="match status" value="1"/>
</dbReference>
<dbReference type="OrthoDB" id="9811409at2"/>
<keyword evidence="9" id="KW-1185">Reference proteome</keyword>
<organism evidence="8 9">
    <name type="scientific">Georhizobium profundi</name>
    <dbReference type="NCBI Taxonomy" id="2341112"/>
    <lineage>
        <taxon>Bacteria</taxon>
        <taxon>Pseudomonadati</taxon>
        <taxon>Pseudomonadota</taxon>
        <taxon>Alphaproteobacteria</taxon>
        <taxon>Hyphomicrobiales</taxon>
        <taxon>Rhizobiaceae</taxon>
        <taxon>Georhizobium</taxon>
    </lineage>
</organism>
<dbReference type="SUPFAM" id="SSF54786">
    <property type="entry name" value="YcfA/nrd intein domain"/>
    <property type="match status" value="1"/>
</dbReference>
<sequence>MMADRIPALSGRDVVRALERAGFVVIRVSGSHHILRHEGPPVRIVTVPVHGSTSLKRGTLAAIIRQCGMSPESFTALIR</sequence>
<dbReference type="GO" id="GO:0004519">
    <property type="term" value="F:endonuclease activity"/>
    <property type="evidence" value="ECO:0007669"/>
    <property type="project" value="UniProtKB-KW"/>
</dbReference>
<evidence type="ECO:0000256" key="4">
    <source>
        <dbReference type="ARBA" id="ARBA00022759"/>
    </source>
</evidence>
<dbReference type="RefSeq" id="WP_126009743.1">
    <property type="nucleotide sequence ID" value="NZ_CP032509.1"/>
</dbReference>
<dbReference type="Proteomes" id="UP000268192">
    <property type="component" value="Chromosome"/>
</dbReference>
<evidence type="ECO:0000313" key="8">
    <source>
        <dbReference type="EMBL" id="AZN71430.1"/>
    </source>
</evidence>
<accession>A0A3Q8XN74</accession>
<dbReference type="PANTHER" id="PTHR34873">
    <property type="entry name" value="SSR1766 PROTEIN"/>
    <property type="match status" value="1"/>
</dbReference>
<keyword evidence="7" id="KW-0346">Stress response</keyword>
<keyword evidence="5" id="KW-0378">Hydrolase</keyword>
<dbReference type="EMBL" id="CP032509">
    <property type="protein sequence ID" value="AZN71430.1"/>
    <property type="molecule type" value="Genomic_DNA"/>
</dbReference>
<dbReference type="AlphaFoldDB" id="A0A3Q8XN74"/>
<dbReference type="GO" id="GO:0016787">
    <property type="term" value="F:hydrolase activity"/>
    <property type="evidence" value="ECO:0007669"/>
    <property type="project" value="UniProtKB-KW"/>
</dbReference>
<keyword evidence="6" id="KW-0694">RNA-binding</keyword>
<evidence type="ECO:0000256" key="3">
    <source>
        <dbReference type="ARBA" id="ARBA00022722"/>
    </source>
</evidence>
<protein>
    <submittedName>
        <fullName evidence="8">Type II toxin-antitoxin system HicA family toxin</fullName>
    </submittedName>
</protein>
<keyword evidence="3" id="KW-0540">Nuclease</keyword>
<dbReference type="InterPro" id="IPR012933">
    <property type="entry name" value="HicA_mRNA_interferase"/>
</dbReference>
<evidence type="ECO:0000256" key="5">
    <source>
        <dbReference type="ARBA" id="ARBA00022801"/>
    </source>
</evidence>
<evidence type="ECO:0000256" key="7">
    <source>
        <dbReference type="ARBA" id="ARBA00023016"/>
    </source>
</evidence>
<dbReference type="InterPro" id="IPR038570">
    <property type="entry name" value="HicA_sf"/>
</dbReference>
<name>A0A3Q8XN74_9HYPH</name>
<evidence type="ECO:0000313" key="9">
    <source>
        <dbReference type="Proteomes" id="UP000268192"/>
    </source>
</evidence>
<dbReference type="PANTHER" id="PTHR34873:SF3">
    <property type="entry name" value="ADDICTION MODULE TOXIN, HICA FAMILY"/>
    <property type="match status" value="1"/>
</dbReference>
<keyword evidence="4" id="KW-0255">Endonuclease</keyword>
<evidence type="ECO:0000256" key="1">
    <source>
        <dbReference type="ARBA" id="ARBA00006620"/>
    </source>
</evidence>
<evidence type="ECO:0000256" key="6">
    <source>
        <dbReference type="ARBA" id="ARBA00022884"/>
    </source>
</evidence>
<keyword evidence="2" id="KW-1277">Toxin-antitoxin system</keyword>